<accession>A0A4Z0YWX1</accession>
<feature type="transmembrane region" description="Helical" evidence="1">
    <location>
        <begin position="215"/>
        <end position="236"/>
    </location>
</feature>
<proteinExistence type="predicted"/>
<sequence>MSATAMRIRTRSSLDLAPLCIARTLLFVCARNVSARAVQDDSGVYTTLNGWEDRPTCARCLLEADLGVCDARDVLSDAVSSTTNACPCWPNALGNLAEIIDETVVIPFTHHDDQTTATEDFVQCPSTHSYATFSAIALPKTTGSQSPLREIRETTRDSQSQPPFTSDLFPSLTIATSWSTTTAPLSYPITNNSNPANSVSFKTDSNDDRLKTSDIIGMVVQILGLLIAALTLFVSWKMGRPERLWQGVTVQYVVVPMRQV</sequence>
<name>A0A4Z0YWX1_9PEZI</name>
<reference evidence="3 4" key="1">
    <citation type="submission" date="2019-03" db="EMBL/GenBank/DDBJ databases">
        <title>Draft genome sequence of Xylaria hypoxylon DSM 108379, a ubiquitous saprotrophic-parasitic fungi on hardwood.</title>
        <authorList>
            <person name="Buettner E."/>
            <person name="Leonhardt S."/>
            <person name="Gebauer A.M."/>
            <person name="Liers C."/>
            <person name="Hofrichter M."/>
            <person name="Kellner H."/>
        </authorList>
    </citation>
    <scope>NUCLEOTIDE SEQUENCE [LARGE SCALE GENOMIC DNA]</scope>
    <source>
        <strain evidence="3 4">DSM 108379</strain>
    </source>
</reference>
<feature type="signal peptide" evidence="2">
    <location>
        <begin position="1"/>
        <end position="35"/>
    </location>
</feature>
<evidence type="ECO:0000313" key="4">
    <source>
        <dbReference type="Proteomes" id="UP000297716"/>
    </source>
</evidence>
<keyword evidence="1" id="KW-0812">Transmembrane</keyword>
<evidence type="ECO:0000313" key="3">
    <source>
        <dbReference type="EMBL" id="TGJ88427.1"/>
    </source>
</evidence>
<keyword evidence="2" id="KW-0732">Signal</keyword>
<keyword evidence="4" id="KW-1185">Reference proteome</keyword>
<dbReference type="OrthoDB" id="4770400at2759"/>
<evidence type="ECO:0000256" key="2">
    <source>
        <dbReference type="SAM" id="SignalP"/>
    </source>
</evidence>
<organism evidence="3 4">
    <name type="scientific">Xylaria hypoxylon</name>
    <dbReference type="NCBI Taxonomy" id="37992"/>
    <lineage>
        <taxon>Eukaryota</taxon>
        <taxon>Fungi</taxon>
        <taxon>Dikarya</taxon>
        <taxon>Ascomycota</taxon>
        <taxon>Pezizomycotina</taxon>
        <taxon>Sordariomycetes</taxon>
        <taxon>Xylariomycetidae</taxon>
        <taxon>Xylariales</taxon>
        <taxon>Xylariaceae</taxon>
        <taxon>Xylaria</taxon>
    </lineage>
</organism>
<keyword evidence="1" id="KW-1133">Transmembrane helix</keyword>
<protein>
    <submittedName>
        <fullName evidence="3">Uncharacterized protein</fullName>
    </submittedName>
</protein>
<keyword evidence="1" id="KW-0472">Membrane</keyword>
<dbReference type="Proteomes" id="UP000297716">
    <property type="component" value="Unassembled WGS sequence"/>
</dbReference>
<dbReference type="AlphaFoldDB" id="A0A4Z0YWX1"/>
<feature type="chain" id="PRO_5021392521" evidence="2">
    <location>
        <begin position="36"/>
        <end position="260"/>
    </location>
</feature>
<comment type="caution">
    <text evidence="3">The sequence shown here is derived from an EMBL/GenBank/DDBJ whole genome shotgun (WGS) entry which is preliminary data.</text>
</comment>
<dbReference type="EMBL" id="SKBN01000003">
    <property type="protein sequence ID" value="TGJ88427.1"/>
    <property type="molecule type" value="Genomic_DNA"/>
</dbReference>
<evidence type="ECO:0000256" key="1">
    <source>
        <dbReference type="SAM" id="Phobius"/>
    </source>
</evidence>
<gene>
    <name evidence="3" type="ORF">E0Z10_g344</name>
</gene>